<evidence type="ECO:0000313" key="2">
    <source>
        <dbReference type="Proteomes" id="UP000186922"/>
    </source>
</evidence>
<dbReference type="Proteomes" id="UP000186922">
    <property type="component" value="Unassembled WGS sequence"/>
</dbReference>
<comment type="caution">
    <text evidence="1">The sequence shown here is derived from an EMBL/GenBank/DDBJ whole genome shotgun (WGS) entry which is preliminary data.</text>
</comment>
<evidence type="ECO:0000313" key="1">
    <source>
        <dbReference type="EMBL" id="GAV00293.1"/>
    </source>
</evidence>
<accession>A0A1D1VJL5</accession>
<keyword evidence="2" id="KW-1185">Reference proteome</keyword>
<reference evidence="1 2" key="1">
    <citation type="journal article" date="2016" name="Nat. Commun.">
        <title>Extremotolerant tardigrade genome and improved radiotolerance of human cultured cells by tardigrade-unique protein.</title>
        <authorList>
            <person name="Hashimoto T."/>
            <person name="Horikawa D.D."/>
            <person name="Saito Y."/>
            <person name="Kuwahara H."/>
            <person name="Kozuka-Hata H."/>
            <person name="Shin-I T."/>
            <person name="Minakuchi Y."/>
            <person name="Ohishi K."/>
            <person name="Motoyama A."/>
            <person name="Aizu T."/>
            <person name="Enomoto A."/>
            <person name="Kondo K."/>
            <person name="Tanaka S."/>
            <person name="Hara Y."/>
            <person name="Koshikawa S."/>
            <person name="Sagara H."/>
            <person name="Miura T."/>
            <person name="Yokobori S."/>
            <person name="Miyagawa K."/>
            <person name="Suzuki Y."/>
            <person name="Kubo T."/>
            <person name="Oyama M."/>
            <person name="Kohara Y."/>
            <person name="Fujiyama A."/>
            <person name="Arakawa K."/>
            <person name="Katayama T."/>
            <person name="Toyoda A."/>
            <person name="Kunieda T."/>
        </authorList>
    </citation>
    <scope>NUCLEOTIDE SEQUENCE [LARGE SCALE GENOMIC DNA]</scope>
    <source>
        <strain evidence="1 2">YOKOZUNA-1</strain>
    </source>
</reference>
<proteinExistence type="predicted"/>
<protein>
    <submittedName>
        <fullName evidence="1">Uncharacterized protein</fullName>
    </submittedName>
</protein>
<name>A0A1D1VJL5_RAMVA</name>
<sequence length="120" mass="13383">MDADCNINGQTVNHRTCIVVDPLYRQEKLTTEAGTRIVNAGSTVVAGQAARPQDVVYSSTLRISLPAIFHPLSLSSFIEHKYNTQTILLFLQHAHSFQILAFYAEYASIEGSQLSFFTFE</sequence>
<dbReference type="AlphaFoldDB" id="A0A1D1VJL5"/>
<dbReference type="EMBL" id="BDGG01000006">
    <property type="protein sequence ID" value="GAV00293.1"/>
    <property type="molecule type" value="Genomic_DNA"/>
</dbReference>
<organism evidence="1 2">
    <name type="scientific">Ramazzottius varieornatus</name>
    <name type="common">Water bear</name>
    <name type="synonym">Tardigrade</name>
    <dbReference type="NCBI Taxonomy" id="947166"/>
    <lineage>
        <taxon>Eukaryota</taxon>
        <taxon>Metazoa</taxon>
        <taxon>Ecdysozoa</taxon>
        <taxon>Tardigrada</taxon>
        <taxon>Eutardigrada</taxon>
        <taxon>Parachela</taxon>
        <taxon>Hypsibioidea</taxon>
        <taxon>Ramazzottiidae</taxon>
        <taxon>Ramazzottius</taxon>
    </lineage>
</organism>
<gene>
    <name evidence="1" type="primary">RvY_11163-1</name>
    <name evidence="1" type="synonym">RvY_11163.1</name>
    <name evidence="1" type="ORF">RvY_11163</name>
</gene>